<sequence>MKEAELYKQSNDLQRRDAEEVLKEYSAKIFWKEYGDRVLDVGCGDGSVTVDLLRRHMPLDFKRLLGCDISETMVKHANRHHRDYRTEFSVLDIEGPIPEDLIEKFDHVFSFYTLHWIRQQEKAFRNIYSLLDRGGECLLVFLGYMPIYDVYRRLSEDKKWSGYMKDVDKYISPYHNCVEPETDVRRLMERIGFRDVDVQCRNKKFIYEDIDTLKKAVTAVNPFNLSSNLQEEFLEDYLDIVKEMHLMDETNNNVEDNAKTKTKSLDTAEKSEVTNVKEECELDILIVEIYNLIVPDLEQCEYSINVQFEDKVIIESCIKAVGNAEATNDKTLAAKGSMSYDPSDYQSMCMMADFPLVVTIQPSSSTTGNDNEEKLCDSSATSNTDVVQLRAQRDTNSCIVDVLPALVYQQNLWVEKRMEPTITPSVLEAKSWDNLPVLWLKVYVERCKGNSMHHDFLKTSNWVTITVLSAYNVTTGPNEDSSFSVGTQIPIQNDEKFHILKYNNGTKNSKCLDSLNTYMHWESLRSNDSTFTIGDEKLVYDFDDIINETKINIKHYMINERANTLVWNSFHRGLLPGDSSEYLKDHIRRYKWPLELTMTTESETLSFMAHMDLFRLLYAGENTVLSAVPLRWYDADEMLIRCGLQTLLTPLDSMVPPEIVFKNIVSDGSSSSGSYVIPPTGADKNCAWILVQIKLGKPLKPITVPHHISQSEINQMLKNTEENEPDERNCNGRGHGQEWQNTVHAASEALLRVAYYNVADFCAFSRQLSTTRTRVEVLTSFWQDAALYVNDNFLVNNFLGHNDAYKEMLLLAHIGLMRKAEAVLNEPAPKRLNPKLRAARHARQLQDIKHATDLYLEYVSQNPELEDGWRELGTCLREVDKDYALVCSMRSLRLNVRHPLTCSEKCNIFNIKNDEYEWKQNREMDLCDEAEVKDESECLLSTGTLVFEEDPRAAEQFFLAILELYPLWTLGCVAASVYYYKMESFDTAEQIMVFVKKNRELEMCWDIGSPRNWETELGDWWEHTAPTPRTSVYHHAADLLLRFRAIPLAEVCIALALNEGLETATYYHQAALCCRLKREVSSALCFIRTGLEKFGEISYLRSLEVECLLKLEYREAAADSAKRVGSSINPFTMLIFASVLDSLKARPILNDLVQRQPNAYAWTAMADDWLERSKAAADADASDGKMAESYAAACAVQALKIDRRAARAWALLARLVRPKARRQHCRKMAELVRNINS</sequence>
<evidence type="ECO:0000313" key="2">
    <source>
        <dbReference type="EMBL" id="GBP58408.1"/>
    </source>
</evidence>
<gene>
    <name evidence="2" type="primary">JHAMT</name>
    <name evidence="2" type="ORF">EVAR_39097_1</name>
</gene>
<dbReference type="GO" id="GO:0008168">
    <property type="term" value="F:methyltransferase activity"/>
    <property type="evidence" value="ECO:0007669"/>
    <property type="project" value="UniProtKB-KW"/>
</dbReference>
<dbReference type="EMBL" id="BGZK01000734">
    <property type="protein sequence ID" value="GBP58408.1"/>
    <property type="molecule type" value="Genomic_DNA"/>
</dbReference>
<dbReference type="STRING" id="151549.A0A4C1X3V6"/>
<dbReference type="CDD" id="cd02440">
    <property type="entry name" value="AdoMet_MTases"/>
    <property type="match status" value="1"/>
</dbReference>
<keyword evidence="2" id="KW-0489">Methyltransferase</keyword>
<keyword evidence="2" id="KW-0808">Transferase</keyword>
<dbReference type="Gene3D" id="3.40.50.150">
    <property type="entry name" value="Vaccinia Virus protein VP39"/>
    <property type="match status" value="1"/>
</dbReference>
<dbReference type="InterPro" id="IPR029063">
    <property type="entry name" value="SAM-dependent_MTases_sf"/>
</dbReference>
<dbReference type="Proteomes" id="UP000299102">
    <property type="component" value="Unassembled WGS sequence"/>
</dbReference>
<evidence type="ECO:0000259" key="1">
    <source>
        <dbReference type="Pfam" id="PF08242"/>
    </source>
</evidence>
<dbReference type="SUPFAM" id="SSF53335">
    <property type="entry name" value="S-adenosyl-L-methionine-dependent methyltransferases"/>
    <property type="match status" value="1"/>
</dbReference>
<dbReference type="PANTHER" id="PTHR43861:SF1">
    <property type="entry name" value="TRANS-ACONITATE 2-METHYLTRANSFERASE"/>
    <property type="match status" value="1"/>
</dbReference>
<accession>A0A4C1X3V6</accession>
<dbReference type="PANTHER" id="PTHR43861">
    <property type="entry name" value="TRANS-ACONITATE 2-METHYLTRANSFERASE-RELATED"/>
    <property type="match status" value="1"/>
</dbReference>
<dbReference type="AlphaFoldDB" id="A0A4C1X3V6"/>
<keyword evidence="3" id="KW-1185">Reference proteome</keyword>
<feature type="domain" description="Methyltransferase type 12" evidence="1">
    <location>
        <begin position="39"/>
        <end position="136"/>
    </location>
</feature>
<dbReference type="Pfam" id="PF08242">
    <property type="entry name" value="Methyltransf_12"/>
    <property type="match status" value="1"/>
</dbReference>
<name>A0A4C1X3V6_EUMVA</name>
<organism evidence="2 3">
    <name type="scientific">Eumeta variegata</name>
    <name type="common">Bagworm moth</name>
    <name type="synonym">Eumeta japonica</name>
    <dbReference type="NCBI Taxonomy" id="151549"/>
    <lineage>
        <taxon>Eukaryota</taxon>
        <taxon>Metazoa</taxon>
        <taxon>Ecdysozoa</taxon>
        <taxon>Arthropoda</taxon>
        <taxon>Hexapoda</taxon>
        <taxon>Insecta</taxon>
        <taxon>Pterygota</taxon>
        <taxon>Neoptera</taxon>
        <taxon>Endopterygota</taxon>
        <taxon>Lepidoptera</taxon>
        <taxon>Glossata</taxon>
        <taxon>Ditrysia</taxon>
        <taxon>Tineoidea</taxon>
        <taxon>Psychidae</taxon>
        <taxon>Oiketicinae</taxon>
        <taxon>Eumeta</taxon>
    </lineage>
</organism>
<protein>
    <submittedName>
        <fullName evidence="2">Juvenile hormone acid O-methyltransferase</fullName>
    </submittedName>
</protein>
<dbReference type="InterPro" id="IPR013217">
    <property type="entry name" value="Methyltransf_12"/>
</dbReference>
<dbReference type="GO" id="GO:0032259">
    <property type="term" value="P:methylation"/>
    <property type="evidence" value="ECO:0007669"/>
    <property type="project" value="UniProtKB-KW"/>
</dbReference>
<proteinExistence type="predicted"/>
<evidence type="ECO:0000313" key="3">
    <source>
        <dbReference type="Proteomes" id="UP000299102"/>
    </source>
</evidence>
<comment type="caution">
    <text evidence="2">The sequence shown here is derived from an EMBL/GenBank/DDBJ whole genome shotgun (WGS) entry which is preliminary data.</text>
</comment>
<dbReference type="OrthoDB" id="10262375at2759"/>
<reference evidence="2 3" key="1">
    <citation type="journal article" date="2019" name="Commun. Biol.">
        <title>The bagworm genome reveals a unique fibroin gene that provides high tensile strength.</title>
        <authorList>
            <person name="Kono N."/>
            <person name="Nakamura H."/>
            <person name="Ohtoshi R."/>
            <person name="Tomita M."/>
            <person name="Numata K."/>
            <person name="Arakawa K."/>
        </authorList>
    </citation>
    <scope>NUCLEOTIDE SEQUENCE [LARGE SCALE GENOMIC DNA]</scope>
</reference>